<dbReference type="Gene3D" id="1.10.1220.10">
    <property type="entry name" value="Met repressor-like"/>
    <property type="match status" value="1"/>
</dbReference>
<dbReference type="AlphaFoldDB" id="A0A4R2RNZ4"/>
<dbReference type="Proteomes" id="UP000294746">
    <property type="component" value="Unassembled WGS sequence"/>
</dbReference>
<evidence type="ECO:0000313" key="2">
    <source>
        <dbReference type="EMBL" id="TCP64923.1"/>
    </source>
</evidence>
<comment type="caution">
    <text evidence="2">The sequence shown here is derived from an EMBL/GenBank/DDBJ whole genome shotgun (WGS) entry which is preliminary data.</text>
</comment>
<dbReference type="OrthoDB" id="9812601at2"/>
<dbReference type="GO" id="GO:0006355">
    <property type="term" value="P:regulation of DNA-templated transcription"/>
    <property type="evidence" value="ECO:0007669"/>
    <property type="project" value="InterPro"/>
</dbReference>
<dbReference type="InterPro" id="IPR010985">
    <property type="entry name" value="Ribbon_hlx_hlx"/>
</dbReference>
<proteinExistence type="predicted"/>
<organism evidence="2 3">
    <name type="scientific">Baia soyae</name>
    <dbReference type="NCBI Taxonomy" id="1544746"/>
    <lineage>
        <taxon>Bacteria</taxon>
        <taxon>Bacillati</taxon>
        <taxon>Bacillota</taxon>
        <taxon>Bacilli</taxon>
        <taxon>Bacillales</taxon>
        <taxon>Thermoactinomycetaceae</taxon>
        <taxon>Baia</taxon>
    </lineage>
</organism>
<evidence type="ECO:0008006" key="4">
    <source>
        <dbReference type="Google" id="ProtNLM"/>
    </source>
</evidence>
<accession>A0A4R2RNZ4</accession>
<evidence type="ECO:0000313" key="3">
    <source>
        <dbReference type="Proteomes" id="UP000294746"/>
    </source>
</evidence>
<reference evidence="2 3" key="1">
    <citation type="submission" date="2019-03" db="EMBL/GenBank/DDBJ databases">
        <title>Genomic Encyclopedia of Type Strains, Phase IV (KMG-IV): sequencing the most valuable type-strain genomes for metagenomic binning, comparative biology and taxonomic classification.</title>
        <authorList>
            <person name="Goeker M."/>
        </authorList>
    </citation>
    <scope>NUCLEOTIDE SEQUENCE [LARGE SCALE GENOMIC DNA]</scope>
    <source>
        <strain evidence="2 3">DSM 46831</strain>
    </source>
</reference>
<dbReference type="SUPFAM" id="SSF47598">
    <property type="entry name" value="Ribbon-helix-helix"/>
    <property type="match status" value="1"/>
</dbReference>
<sequence length="65" mass="7693">MSSKKKFLLRLDPDLYQDLEKWAADEFRSVNAQIEFILRSSVSKHRNLRQSKDKKKTEGNLEDPL</sequence>
<name>A0A4R2RNZ4_9BACL</name>
<gene>
    <name evidence="2" type="ORF">EDD57_13631</name>
</gene>
<protein>
    <recommendedName>
        <fullName evidence="4">CopG-like ribbon-helix-helix domain-containing protein</fullName>
    </recommendedName>
</protein>
<evidence type="ECO:0000256" key="1">
    <source>
        <dbReference type="SAM" id="MobiDB-lite"/>
    </source>
</evidence>
<feature type="compositionally biased region" description="Basic residues" evidence="1">
    <location>
        <begin position="43"/>
        <end position="54"/>
    </location>
</feature>
<dbReference type="EMBL" id="SLXV01000036">
    <property type="protein sequence ID" value="TCP64923.1"/>
    <property type="molecule type" value="Genomic_DNA"/>
</dbReference>
<keyword evidence="3" id="KW-1185">Reference proteome</keyword>
<dbReference type="InterPro" id="IPR013321">
    <property type="entry name" value="Arc_rbn_hlx_hlx"/>
</dbReference>
<feature type="region of interest" description="Disordered" evidence="1">
    <location>
        <begin position="43"/>
        <end position="65"/>
    </location>
</feature>